<dbReference type="OrthoDB" id="3682427at2759"/>
<feature type="non-terminal residue" evidence="1">
    <location>
        <position position="87"/>
    </location>
</feature>
<sequence>MSCSYTSPIPTPPTSLTSCAVPLGGSNSTLLDTCCNGEINPIRTYSVAETTSDCYQYCTTNDVASVQTCLKWNMDMYGVAGESFRCF</sequence>
<dbReference type="Proteomes" id="UP000799753">
    <property type="component" value="Unassembled WGS sequence"/>
</dbReference>
<gene>
    <name evidence="1" type="ORF">P280DRAFT_383192</name>
</gene>
<reference evidence="1" key="1">
    <citation type="journal article" date="2020" name="Stud. Mycol.">
        <title>101 Dothideomycetes genomes: a test case for predicting lifestyles and emergence of pathogens.</title>
        <authorList>
            <person name="Haridas S."/>
            <person name="Albert R."/>
            <person name="Binder M."/>
            <person name="Bloem J."/>
            <person name="Labutti K."/>
            <person name="Salamov A."/>
            <person name="Andreopoulos B."/>
            <person name="Baker S."/>
            <person name="Barry K."/>
            <person name="Bills G."/>
            <person name="Bluhm B."/>
            <person name="Cannon C."/>
            <person name="Castanera R."/>
            <person name="Culley D."/>
            <person name="Daum C."/>
            <person name="Ezra D."/>
            <person name="Gonzalez J."/>
            <person name="Henrissat B."/>
            <person name="Kuo A."/>
            <person name="Liang C."/>
            <person name="Lipzen A."/>
            <person name="Lutzoni F."/>
            <person name="Magnuson J."/>
            <person name="Mondo S."/>
            <person name="Nolan M."/>
            <person name="Ohm R."/>
            <person name="Pangilinan J."/>
            <person name="Park H.-J."/>
            <person name="Ramirez L."/>
            <person name="Alfaro M."/>
            <person name="Sun H."/>
            <person name="Tritt A."/>
            <person name="Yoshinaga Y."/>
            <person name="Zwiers L.-H."/>
            <person name="Turgeon B."/>
            <person name="Goodwin S."/>
            <person name="Spatafora J."/>
            <person name="Crous P."/>
            <person name="Grigoriev I."/>
        </authorList>
    </citation>
    <scope>NUCLEOTIDE SEQUENCE</scope>
    <source>
        <strain evidence="1">CBS 473.64</strain>
    </source>
</reference>
<dbReference type="EMBL" id="MU006811">
    <property type="protein sequence ID" value="KAF2635064.1"/>
    <property type="molecule type" value="Genomic_DNA"/>
</dbReference>
<evidence type="ECO:0000313" key="1">
    <source>
        <dbReference type="EMBL" id="KAF2635064.1"/>
    </source>
</evidence>
<accession>A0A6A6RLX8</accession>
<protein>
    <submittedName>
        <fullName evidence="1">Uncharacterized protein</fullName>
    </submittedName>
</protein>
<organism evidence="1 2">
    <name type="scientific">Massarina eburnea CBS 473.64</name>
    <dbReference type="NCBI Taxonomy" id="1395130"/>
    <lineage>
        <taxon>Eukaryota</taxon>
        <taxon>Fungi</taxon>
        <taxon>Dikarya</taxon>
        <taxon>Ascomycota</taxon>
        <taxon>Pezizomycotina</taxon>
        <taxon>Dothideomycetes</taxon>
        <taxon>Pleosporomycetidae</taxon>
        <taxon>Pleosporales</taxon>
        <taxon>Massarineae</taxon>
        <taxon>Massarinaceae</taxon>
        <taxon>Massarina</taxon>
    </lineage>
</organism>
<keyword evidence="2" id="KW-1185">Reference proteome</keyword>
<dbReference type="AlphaFoldDB" id="A0A6A6RLX8"/>
<name>A0A6A6RLX8_9PLEO</name>
<proteinExistence type="predicted"/>
<evidence type="ECO:0000313" key="2">
    <source>
        <dbReference type="Proteomes" id="UP000799753"/>
    </source>
</evidence>